<dbReference type="InterPro" id="IPR013087">
    <property type="entry name" value="Znf_C2H2_type"/>
</dbReference>
<keyword evidence="6" id="KW-0539">Nucleus</keyword>
<dbReference type="FunFam" id="3.30.160.60:FF:000446">
    <property type="entry name" value="Zinc finger protein"/>
    <property type="match status" value="1"/>
</dbReference>
<dbReference type="PROSITE" id="PS50157">
    <property type="entry name" value="ZINC_FINGER_C2H2_2"/>
    <property type="match status" value="2"/>
</dbReference>
<dbReference type="Gene3D" id="3.30.160.60">
    <property type="entry name" value="Classic Zinc Finger"/>
    <property type="match status" value="2"/>
</dbReference>
<dbReference type="GO" id="GO:0008270">
    <property type="term" value="F:zinc ion binding"/>
    <property type="evidence" value="ECO:0007669"/>
    <property type="project" value="UniProtKB-KW"/>
</dbReference>
<keyword evidence="5" id="KW-0862">Zinc</keyword>
<organism evidence="9 10">
    <name type="scientific">Helicoverpa armigera</name>
    <name type="common">Cotton bollworm</name>
    <name type="synonym">Heliothis armigera</name>
    <dbReference type="NCBI Taxonomy" id="29058"/>
    <lineage>
        <taxon>Eukaryota</taxon>
        <taxon>Metazoa</taxon>
        <taxon>Ecdysozoa</taxon>
        <taxon>Arthropoda</taxon>
        <taxon>Hexapoda</taxon>
        <taxon>Insecta</taxon>
        <taxon>Pterygota</taxon>
        <taxon>Neoptera</taxon>
        <taxon>Endopterygota</taxon>
        <taxon>Lepidoptera</taxon>
        <taxon>Glossata</taxon>
        <taxon>Ditrysia</taxon>
        <taxon>Noctuoidea</taxon>
        <taxon>Noctuidae</taxon>
        <taxon>Heliothinae</taxon>
        <taxon>Helicoverpa</taxon>
    </lineage>
</organism>
<protein>
    <recommendedName>
        <fullName evidence="8">C2H2-type domain-containing protein</fullName>
    </recommendedName>
</protein>
<keyword evidence="2" id="KW-0479">Metal-binding</keyword>
<comment type="subcellular location">
    <subcellularLocation>
        <location evidence="1">Nucleus</location>
    </subcellularLocation>
</comment>
<dbReference type="Pfam" id="PF00096">
    <property type="entry name" value="zf-C2H2"/>
    <property type="match status" value="1"/>
</dbReference>
<dbReference type="PROSITE" id="PS00028">
    <property type="entry name" value="ZINC_FINGER_C2H2_1"/>
    <property type="match status" value="2"/>
</dbReference>
<feature type="domain" description="C2H2-type" evidence="8">
    <location>
        <begin position="14"/>
        <end position="41"/>
    </location>
</feature>
<dbReference type="SMART" id="SM00355">
    <property type="entry name" value="ZnF_C2H2"/>
    <property type="match status" value="2"/>
</dbReference>
<reference evidence="9 10" key="1">
    <citation type="journal article" date="2017" name="BMC Biol.">
        <title>Genomic innovations, transcriptional plasticity and gene loss underlying the evolution and divergence of two highly polyphagous and invasive Helicoverpa pest species.</title>
        <authorList>
            <person name="Pearce S.L."/>
            <person name="Clarke D.F."/>
            <person name="East P.D."/>
            <person name="Elfekih S."/>
            <person name="Gordon K.H."/>
            <person name="Jermiin L.S."/>
            <person name="McGaughran A."/>
            <person name="Oakeshott J.G."/>
            <person name="Papanikolaou A."/>
            <person name="Perera O.P."/>
            <person name="Rane R.V."/>
            <person name="Richards S."/>
            <person name="Tay W.T."/>
            <person name="Walsh T.K."/>
            <person name="Anderson A."/>
            <person name="Anderson C.J."/>
            <person name="Asgari S."/>
            <person name="Board P.G."/>
            <person name="Bretschneider A."/>
            <person name="Campbell P.M."/>
            <person name="Chertemps T."/>
            <person name="Christeller J.T."/>
            <person name="Coppin C.W."/>
            <person name="Downes S.J."/>
            <person name="Duan G."/>
            <person name="Farnsworth C.A."/>
            <person name="Good R.T."/>
            <person name="Han L.B."/>
            <person name="Han Y.C."/>
            <person name="Hatje K."/>
            <person name="Horne I."/>
            <person name="Huang Y.P."/>
            <person name="Hughes D.S."/>
            <person name="Jacquin-Joly E."/>
            <person name="James W."/>
            <person name="Jhangiani S."/>
            <person name="Kollmar M."/>
            <person name="Kuwar S.S."/>
            <person name="Li S."/>
            <person name="Liu N.Y."/>
            <person name="Maibeche M.T."/>
            <person name="Miller J.R."/>
            <person name="Montagne N."/>
            <person name="Perry T."/>
            <person name="Qu J."/>
            <person name="Song S.V."/>
            <person name="Sutton G.G."/>
            <person name="Vogel H."/>
            <person name="Walenz B.P."/>
            <person name="Xu W."/>
            <person name="Zhang H.J."/>
            <person name="Zou Z."/>
            <person name="Batterham P."/>
            <person name="Edwards O.R."/>
            <person name="Feyereisen R."/>
            <person name="Gibbs R.A."/>
            <person name="Heckel D.G."/>
            <person name="McGrath A."/>
            <person name="Robin C."/>
            <person name="Scherer S.E."/>
            <person name="Worley K.C."/>
            <person name="Wu Y.D."/>
        </authorList>
    </citation>
    <scope>NUCLEOTIDE SEQUENCE [LARGE SCALE GENOMIC DNA]</scope>
    <source>
        <strain evidence="9">Harm_GR_Male_#8</strain>
        <tissue evidence="9">Whole organism</tissue>
    </source>
</reference>
<evidence type="ECO:0000256" key="5">
    <source>
        <dbReference type="ARBA" id="ARBA00022833"/>
    </source>
</evidence>
<evidence type="ECO:0000259" key="8">
    <source>
        <dbReference type="PROSITE" id="PS50157"/>
    </source>
</evidence>
<evidence type="ECO:0000256" key="3">
    <source>
        <dbReference type="ARBA" id="ARBA00022737"/>
    </source>
</evidence>
<sequence length="71" mass="8126">MRYNHEGVKKEKNKLCNICGRGFAANRTLTNHLRTHSGSRPHACSHCGAQFAQRTCMLAHVKRVHADTRRR</sequence>
<keyword evidence="4 7" id="KW-0863">Zinc-finger</keyword>
<keyword evidence="10" id="KW-1185">Reference proteome</keyword>
<dbReference type="GO" id="GO:0005634">
    <property type="term" value="C:nucleus"/>
    <property type="evidence" value="ECO:0007669"/>
    <property type="project" value="UniProtKB-SubCell"/>
</dbReference>
<dbReference type="SUPFAM" id="SSF57667">
    <property type="entry name" value="beta-beta-alpha zinc fingers"/>
    <property type="match status" value="1"/>
</dbReference>
<dbReference type="AlphaFoldDB" id="A0A2W1BCE5"/>
<evidence type="ECO:0000256" key="6">
    <source>
        <dbReference type="ARBA" id="ARBA00023242"/>
    </source>
</evidence>
<accession>A0A2W1BCE5</accession>
<dbReference type="GO" id="GO:0000981">
    <property type="term" value="F:DNA-binding transcription factor activity, RNA polymerase II-specific"/>
    <property type="evidence" value="ECO:0007669"/>
    <property type="project" value="TreeGrafter"/>
</dbReference>
<keyword evidence="3" id="KW-0677">Repeat</keyword>
<evidence type="ECO:0000256" key="7">
    <source>
        <dbReference type="PROSITE-ProRule" id="PRU00042"/>
    </source>
</evidence>
<name>A0A2W1BCE5_HELAM</name>
<evidence type="ECO:0000256" key="2">
    <source>
        <dbReference type="ARBA" id="ARBA00022723"/>
    </source>
</evidence>
<evidence type="ECO:0000313" key="10">
    <source>
        <dbReference type="Proteomes" id="UP000249218"/>
    </source>
</evidence>
<evidence type="ECO:0000256" key="4">
    <source>
        <dbReference type="ARBA" id="ARBA00022771"/>
    </source>
</evidence>
<dbReference type="Proteomes" id="UP000249218">
    <property type="component" value="Unassembled WGS sequence"/>
</dbReference>
<evidence type="ECO:0000313" key="9">
    <source>
        <dbReference type="EMBL" id="PZC70590.1"/>
    </source>
</evidence>
<dbReference type="EMBL" id="KZ150535">
    <property type="protein sequence ID" value="PZC70590.1"/>
    <property type="molecule type" value="Genomic_DNA"/>
</dbReference>
<evidence type="ECO:0000256" key="1">
    <source>
        <dbReference type="ARBA" id="ARBA00004123"/>
    </source>
</evidence>
<feature type="domain" description="C2H2-type" evidence="8">
    <location>
        <begin position="42"/>
        <end position="70"/>
    </location>
</feature>
<dbReference type="PANTHER" id="PTHR24394">
    <property type="entry name" value="ZINC FINGER PROTEIN"/>
    <property type="match status" value="1"/>
</dbReference>
<dbReference type="InterPro" id="IPR036236">
    <property type="entry name" value="Znf_C2H2_sf"/>
</dbReference>
<proteinExistence type="predicted"/>
<dbReference type="PANTHER" id="PTHR24394:SF29">
    <property type="entry name" value="MYONEURIN"/>
    <property type="match status" value="1"/>
</dbReference>
<gene>
    <name evidence="9" type="primary">HaOG215537</name>
    <name evidence="9" type="ORF">B5X24_HaOG215537</name>
</gene>